<name>A0A7W6CWV8_9HYPH</name>
<feature type="domain" description="Baseplate protein J-like barrel" evidence="2">
    <location>
        <begin position="91"/>
        <end position="156"/>
    </location>
</feature>
<proteinExistence type="inferred from homology"/>
<dbReference type="InterPro" id="IPR058531">
    <property type="entry name" value="Baseplate_J_M"/>
</dbReference>
<dbReference type="AlphaFoldDB" id="A0A7W6CWV8"/>
<evidence type="ECO:0000259" key="3">
    <source>
        <dbReference type="Pfam" id="PF26078"/>
    </source>
</evidence>
<dbReference type="PANTHER" id="PTHR37829">
    <property type="entry name" value="PHAGE-LIKE ELEMENT PBSX PROTEIN XKDT"/>
    <property type="match status" value="1"/>
</dbReference>
<dbReference type="Pfam" id="PF26078">
    <property type="entry name" value="Baseplate_J_M"/>
    <property type="match status" value="1"/>
</dbReference>
<keyword evidence="6" id="KW-1185">Reference proteome</keyword>
<dbReference type="EMBL" id="JACIDW010000013">
    <property type="protein sequence ID" value="MBB3965959.1"/>
    <property type="molecule type" value="Genomic_DNA"/>
</dbReference>
<dbReference type="Pfam" id="PF26079">
    <property type="entry name" value="Baseplate_J_C"/>
    <property type="match status" value="1"/>
</dbReference>
<reference evidence="5 6" key="1">
    <citation type="submission" date="2020-08" db="EMBL/GenBank/DDBJ databases">
        <title>Genomic Encyclopedia of Type Strains, Phase IV (KMG-IV): sequencing the most valuable type-strain genomes for metagenomic binning, comparative biology and taxonomic classification.</title>
        <authorList>
            <person name="Goeker M."/>
        </authorList>
    </citation>
    <scope>NUCLEOTIDE SEQUENCE [LARGE SCALE GENOMIC DNA]</scope>
    <source>
        <strain evidence="5 6">DSM 26575</strain>
    </source>
</reference>
<evidence type="ECO:0000313" key="6">
    <source>
        <dbReference type="Proteomes" id="UP000582090"/>
    </source>
</evidence>
<dbReference type="InterPro" id="IPR058530">
    <property type="entry name" value="Baseplate_J-like_C"/>
</dbReference>
<evidence type="ECO:0000259" key="2">
    <source>
        <dbReference type="Pfam" id="PF04865"/>
    </source>
</evidence>
<evidence type="ECO:0000259" key="4">
    <source>
        <dbReference type="Pfam" id="PF26079"/>
    </source>
</evidence>
<dbReference type="InterPro" id="IPR006949">
    <property type="entry name" value="Barrel_Baseplate_J-like"/>
</dbReference>
<evidence type="ECO:0000256" key="1">
    <source>
        <dbReference type="ARBA" id="ARBA00038087"/>
    </source>
</evidence>
<feature type="domain" description="Baseplate J-like central" evidence="3">
    <location>
        <begin position="196"/>
        <end position="259"/>
    </location>
</feature>
<dbReference type="PANTHER" id="PTHR37829:SF3">
    <property type="entry name" value="PROTEIN JAYE-RELATED"/>
    <property type="match status" value="1"/>
</dbReference>
<comment type="caution">
    <text evidence="5">The sequence shown here is derived from an EMBL/GenBank/DDBJ whole genome shotgun (WGS) entry which is preliminary data.</text>
</comment>
<gene>
    <name evidence="5" type="ORF">GGQ67_003640</name>
</gene>
<organism evidence="5 6">
    <name type="scientific">Rhizobium metallidurans</name>
    <dbReference type="NCBI Taxonomy" id="1265931"/>
    <lineage>
        <taxon>Bacteria</taxon>
        <taxon>Pseudomonadati</taxon>
        <taxon>Pseudomonadota</taxon>
        <taxon>Alphaproteobacteria</taxon>
        <taxon>Hyphomicrobiales</taxon>
        <taxon>Rhizobiaceae</taxon>
        <taxon>Rhizobium/Agrobacterium group</taxon>
        <taxon>Rhizobium</taxon>
    </lineage>
</organism>
<evidence type="ECO:0000313" key="5">
    <source>
        <dbReference type="EMBL" id="MBB3965959.1"/>
    </source>
</evidence>
<dbReference type="InterPro" id="IPR052399">
    <property type="entry name" value="Phage_Baseplate_Assmbl_Protein"/>
</dbReference>
<sequence length="359" mass="37933">MAWPIRSLDELSSRARGYFRQYLPGTDTSLKNNFVTIVVKVLAGLGHELELRAGWLARQIFLYSAAEQFVIQHCADVGIYRKQPTPAVGSITGTGTPAAVYPAGVRFVSASVIYISTSNATAANDGSISFAVSAETKGANGNRDAGGAVSLADPGLYPDLSAQFTVSSAGLGGGADLESIEDLRQRGLQRKRNPPGAGSLTDYERYAREVSGVVAAWAFRAASPGTVWVYFLFANRVNLIPEPSDVAVVQTYIDTKRLIRVDNTVALAPVANPIDVTINGLSSDTTEIRASISAAITAMFLAKCRPGIPGDTFTVSKSWIGEAISGVTGEDRHVLALPVGDVTLTDGRFPTLGVVTYGS</sequence>
<dbReference type="RefSeq" id="WP_183901473.1">
    <property type="nucleotide sequence ID" value="NZ_JACIDW010000013.1"/>
</dbReference>
<accession>A0A7W6CWV8</accession>
<protein>
    <submittedName>
        <fullName evidence="5">Putative phage protein gp47/JayE</fullName>
    </submittedName>
</protein>
<dbReference type="Proteomes" id="UP000582090">
    <property type="component" value="Unassembled WGS sequence"/>
</dbReference>
<comment type="similarity">
    <text evidence="1">Belongs to the Mu gp47/PBSX XkdT family.</text>
</comment>
<dbReference type="Pfam" id="PF04865">
    <property type="entry name" value="Baseplate_J"/>
    <property type="match status" value="1"/>
</dbReference>
<feature type="domain" description="Baseplate J-like C-terminal" evidence="4">
    <location>
        <begin position="274"/>
        <end position="357"/>
    </location>
</feature>